<dbReference type="InterPro" id="IPR000719">
    <property type="entry name" value="Prot_kinase_dom"/>
</dbReference>
<gene>
    <name evidence="2" type="ORF">BLNAU_19000</name>
</gene>
<dbReference type="SUPFAM" id="SSF56112">
    <property type="entry name" value="Protein kinase-like (PK-like)"/>
    <property type="match status" value="1"/>
</dbReference>
<organism evidence="2 3">
    <name type="scientific">Blattamonas nauphoetae</name>
    <dbReference type="NCBI Taxonomy" id="2049346"/>
    <lineage>
        <taxon>Eukaryota</taxon>
        <taxon>Metamonada</taxon>
        <taxon>Preaxostyla</taxon>
        <taxon>Oxymonadida</taxon>
        <taxon>Blattamonas</taxon>
    </lineage>
</organism>
<dbReference type="EMBL" id="JARBJD010000238">
    <property type="protein sequence ID" value="KAK2946092.1"/>
    <property type="molecule type" value="Genomic_DNA"/>
</dbReference>
<dbReference type="Gene3D" id="1.10.510.10">
    <property type="entry name" value="Transferase(Phosphotransferase) domain 1"/>
    <property type="match status" value="1"/>
</dbReference>
<dbReference type="PROSITE" id="PS50011">
    <property type="entry name" value="PROTEIN_KINASE_DOM"/>
    <property type="match status" value="1"/>
</dbReference>
<comment type="caution">
    <text evidence="2">The sequence shown here is derived from an EMBL/GenBank/DDBJ whole genome shotgun (WGS) entry which is preliminary data.</text>
</comment>
<dbReference type="Proteomes" id="UP001281761">
    <property type="component" value="Unassembled WGS sequence"/>
</dbReference>
<dbReference type="Pfam" id="PF07714">
    <property type="entry name" value="PK_Tyr_Ser-Thr"/>
    <property type="match status" value="1"/>
</dbReference>
<sequence>MSVPKFKPAHPSLSRSRVKDGIEEIRWRAPEQGEKEGEMKEGVEASKVMVFRLGLIIWEIETGLVPFGELDAVNAHRNLAAGIGLPLQKVSDASVRELIEGCLQIDADQRITLQQTLAKLEDKPEGSGKEELKDQFAKF</sequence>
<dbReference type="InterPro" id="IPR001245">
    <property type="entry name" value="Ser-Thr/Tyr_kinase_cat_dom"/>
</dbReference>
<dbReference type="InterPro" id="IPR011009">
    <property type="entry name" value="Kinase-like_dom_sf"/>
</dbReference>
<feature type="domain" description="Protein kinase" evidence="1">
    <location>
        <begin position="1"/>
        <end position="132"/>
    </location>
</feature>
<evidence type="ECO:0000313" key="3">
    <source>
        <dbReference type="Proteomes" id="UP001281761"/>
    </source>
</evidence>
<evidence type="ECO:0000313" key="2">
    <source>
        <dbReference type="EMBL" id="KAK2946092.1"/>
    </source>
</evidence>
<accession>A0ABQ9X588</accession>
<protein>
    <recommendedName>
        <fullName evidence="1">Protein kinase domain-containing protein</fullName>
    </recommendedName>
</protein>
<proteinExistence type="predicted"/>
<evidence type="ECO:0000259" key="1">
    <source>
        <dbReference type="PROSITE" id="PS50011"/>
    </source>
</evidence>
<reference evidence="2 3" key="1">
    <citation type="journal article" date="2022" name="bioRxiv">
        <title>Genomics of Preaxostyla Flagellates Illuminates Evolutionary Transitions and the Path Towards Mitochondrial Loss.</title>
        <authorList>
            <person name="Novak L.V.F."/>
            <person name="Treitli S.C."/>
            <person name="Pyrih J."/>
            <person name="Halakuc P."/>
            <person name="Pipaliya S.V."/>
            <person name="Vacek V."/>
            <person name="Brzon O."/>
            <person name="Soukal P."/>
            <person name="Eme L."/>
            <person name="Dacks J.B."/>
            <person name="Karnkowska A."/>
            <person name="Elias M."/>
            <person name="Hampl V."/>
        </authorList>
    </citation>
    <scope>NUCLEOTIDE SEQUENCE [LARGE SCALE GENOMIC DNA]</scope>
    <source>
        <strain evidence="2">NAU3</strain>
        <tissue evidence="2">Gut</tissue>
    </source>
</reference>
<keyword evidence="3" id="KW-1185">Reference proteome</keyword>
<name>A0ABQ9X588_9EUKA</name>